<keyword evidence="3" id="KW-1185">Reference proteome</keyword>
<evidence type="ECO:0000313" key="2">
    <source>
        <dbReference type="EMBL" id="SFD04867.1"/>
    </source>
</evidence>
<dbReference type="SUPFAM" id="SSF51126">
    <property type="entry name" value="Pectin lyase-like"/>
    <property type="match status" value="1"/>
</dbReference>
<dbReference type="STRING" id="574651.SAMN04487968_1281"/>
<dbReference type="Gene3D" id="2.160.20.10">
    <property type="entry name" value="Single-stranded right-handed beta-helix, Pectin lyase-like"/>
    <property type="match status" value="1"/>
</dbReference>
<evidence type="ECO:0000313" key="3">
    <source>
        <dbReference type="Proteomes" id="UP000198832"/>
    </source>
</evidence>
<protein>
    <recommendedName>
        <fullName evidence="4">Right handed beta helix region</fullName>
    </recommendedName>
</protein>
<gene>
    <name evidence="2" type="ORF">SAMN04487968_1281</name>
</gene>
<evidence type="ECO:0008006" key="4">
    <source>
        <dbReference type="Google" id="ProtNLM"/>
    </source>
</evidence>
<dbReference type="InterPro" id="IPR011050">
    <property type="entry name" value="Pectin_lyase_fold/virulence"/>
</dbReference>
<feature type="non-terminal residue" evidence="2">
    <location>
        <position position="1"/>
    </location>
</feature>
<dbReference type="InterPro" id="IPR012334">
    <property type="entry name" value="Pectin_lyas_fold"/>
</dbReference>
<reference evidence="2 3" key="1">
    <citation type="submission" date="2016-10" db="EMBL/GenBank/DDBJ databases">
        <authorList>
            <person name="de Groot N.N."/>
        </authorList>
    </citation>
    <scope>NUCLEOTIDE SEQUENCE [LARGE SCALE GENOMIC DNA]</scope>
    <source>
        <strain evidence="2 3">CGMCC 1.7056</strain>
    </source>
</reference>
<dbReference type="EMBL" id="FOLB01000028">
    <property type="protein sequence ID" value="SFD04867.1"/>
    <property type="molecule type" value="Genomic_DNA"/>
</dbReference>
<accession>A0A1I1P4Y6</accession>
<sequence>PKPKPQPVPQQPSGGTPGAANTGVPAGVGLTVHNGDLQIRQAGAVVSGLDVRGTIQVWAPNVTIKNTIVRFRDGGRNIGIHSLSTGLQVIDTEIAPSRATAADNYNGVMGSGFTLTRVDIHGVVDSVHVSTNDPVVIQNSWFHDNTHWTSDPNWNGGPSHDDNIQMVTGNNIRVINNAFYGAFNAGIQISQDKGTVTNLVVSGNVIGGGGCSINIAGKSLGPVRGVSILNNRFMRNQRVVGCGITSGKSDQLAISGNTWIDNGSTVTLK</sequence>
<dbReference type="InterPro" id="IPR006626">
    <property type="entry name" value="PbH1"/>
</dbReference>
<dbReference type="RefSeq" id="WP_217645413.1">
    <property type="nucleotide sequence ID" value="NZ_FOLB01000028.1"/>
</dbReference>
<name>A0A1I1P4Y6_9ACTN</name>
<evidence type="ECO:0000256" key="1">
    <source>
        <dbReference type="SAM" id="MobiDB-lite"/>
    </source>
</evidence>
<organism evidence="2 3">
    <name type="scientific">Nocardioides terrae</name>
    <dbReference type="NCBI Taxonomy" id="574651"/>
    <lineage>
        <taxon>Bacteria</taxon>
        <taxon>Bacillati</taxon>
        <taxon>Actinomycetota</taxon>
        <taxon>Actinomycetes</taxon>
        <taxon>Propionibacteriales</taxon>
        <taxon>Nocardioidaceae</taxon>
        <taxon>Nocardioides</taxon>
    </lineage>
</organism>
<dbReference type="AlphaFoldDB" id="A0A1I1P4Y6"/>
<feature type="region of interest" description="Disordered" evidence="1">
    <location>
        <begin position="1"/>
        <end position="27"/>
    </location>
</feature>
<feature type="compositionally biased region" description="Pro residues" evidence="1">
    <location>
        <begin position="1"/>
        <end position="10"/>
    </location>
</feature>
<dbReference type="SMART" id="SM00710">
    <property type="entry name" value="PbH1"/>
    <property type="match status" value="6"/>
</dbReference>
<proteinExistence type="predicted"/>
<dbReference type="Proteomes" id="UP000198832">
    <property type="component" value="Unassembled WGS sequence"/>
</dbReference>